<sequence>MTGVTHDQLVYVPFSQECPYMSATERIFGDPDGSVTPDYWVIPEPRYPNQIENEKKILGYDMRYIGVGRELHLSEKTNNDILPMVRKELRGIFHYATADLLRIYPAYGSFTSKWTPSTGMSRFDRRRSVLPLDYFQIRAAEEPSGKVHEFFNKHIAVYFEKVTHNRAMDRYIFRHWLRMHDLQPPFQRGHFLAKAIQFVERARVGGQDEGRESTLHEVLTFHKSLCNSVIAREDDVMAPEHPPRITKRNTASDHDLKYYSYYYPGSPDPIVGFRPFLDQRLALTWKQQGFHLGHLFRSLVMVADDRGSADSVGTKPWYHTTYCMKTPPGRYKNLRSAEREVERGADHSVSSFQVLLIRTGDENHLSAPISFQPIFEAGKALPLERPDLSTSTLSTDDIVRVRLDDALEFISALIRREEDALPSSVGREAAAVKDEITELCEEWIERVLKHASVAGGMEHNVYTRQALGRARARLNGEAFDTDQLPPDGYVSSWET</sequence>
<proteinExistence type="predicted"/>
<dbReference type="AlphaFoldDB" id="A0AAN6XYC1"/>
<reference evidence="1" key="1">
    <citation type="journal article" date="2023" name="Mol. Phylogenet. Evol.">
        <title>Genome-scale phylogeny and comparative genomics of the fungal order Sordariales.</title>
        <authorList>
            <person name="Hensen N."/>
            <person name="Bonometti L."/>
            <person name="Westerberg I."/>
            <person name="Brannstrom I.O."/>
            <person name="Guillou S."/>
            <person name="Cros-Aarteil S."/>
            <person name="Calhoun S."/>
            <person name="Haridas S."/>
            <person name="Kuo A."/>
            <person name="Mondo S."/>
            <person name="Pangilinan J."/>
            <person name="Riley R."/>
            <person name="LaButti K."/>
            <person name="Andreopoulos B."/>
            <person name="Lipzen A."/>
            <person name="Chen C."/>
            <person name="Yan M."/>
            <person name="Daum C."/>
            <person name="Ng V."/>
            <person name="Clum A."/>
            <person name="Steindorff A."/>
            <person name="Ohm R.A."/>
            <person name="Martin F."/>
            <person name="Silar P."/>
            <person name="Natvig D.O."/>
            <person name="Lalanne C."/>
            <person name="Gautier V."/>
            <person name="Ament-Velasquez S.L."/>
            <person name="Kruys A."/>
            <person name="Hutchinson M.I."/>
            <person name="Powell A.J."/>
            <person name="Barry K."/>
            <person name="Miller A.N."/>
            <person name="Grigoriev I.V."/>
            <person name="Debuchy R."/>
            <person name="Gladieux P."/>
            <person name="Hiltunen Thoren M."/>
            <person name="Johannesson H."/>
        </authorList>
    </citation>
    <scope>NUCLEOTIDE SEQUENCE</scope>
    <source>
        <strain evidence="1">PSN293</strain>
    </source>
</reference>
<name>A0AAN6XYC1_9PEZI</name>
<dbReference type="EMBL" id="MU858270">
    <property type="protein sequence ID" value="KAK4207845.1"/>
    <property type="molecule type" value="Genomic_DNA"/>
</dbReference>
<evidence type="ECO:0000313" key="2">
    <source>
        <dbReference type="Proteomes" id="UP001301769"/>
    </source>
</evidence>
<comment type="caution">
    <text evidence="1">The sequence shown here is derived from an EMBL/GenBank/DDBJ whole genome shotgun (WGS) entry which is preliminary data.</text>
</comment>
<protein>
    <submittedName>
        <fullName evidence="1">Uncharacterized protein</fullName>
    </submittedName>
</protein>
<keyword evidence="2" id="KW-1185">Reference proteome</keyword>
<evidence type="ECO:0000313" key="1">
    <source>
        <dbReference type="EMBL" id="KAK4207845.1"/>
    </source>
</evidence>
<dbReference type="Proteomes" id="UP001301769">
    <property type="component" value="Unassembled WGS sequence"/>
</dbReference>
<accession>A0AAN6XYC1</accession>
<gene>
    <name evidence="1" type="ORF">QBC37DRAFT_379660</name>
</gene>
<reference evidence="1" key="2">
    <citation type="submission" date="2023-05" db="EMBL/GenBank/DDBJ databases">
        <authorList>
            <consortium name="Lawrence Berkeley National Laboratory"/>
            <person name="Steindorff A."/>
            <person name="Hensen N."/>
            <person name="Bonometti L."/>
            <person name="Westerberg I."/>
            <person name="Brannstrom I.O."/>
            <person name="Guillou S."/>
            <person name="Cros-Aarteil S."/>
            <person name="Calhoun S."/>
            <person name="Haridas S."/>
            <person name="Kuo A."/>
            <person name="Mondo S."/>
            <person name="Pangilinan J."/>
            <person name="Riley R."/>
            <person name="Labutti K."/>
            <person name="Andreopoulos B."/>
            <person name="Lipzen A."/>
            <person name="Chen C."/>
            <person name="Yanf M."/>
            <person name="Daum C."/>
            <person name="Ng V."/>
            <person name="Clum A."/>
            <person name="Ohm R."/>
            <person name="Martin F."/>
            <person name="Silar P."/>
            <person name="Natvig D."/>
            <person name="Lalanne C."/>
            <person name="Gautier V."/>
            <person name="Ament-Velasquez S.L."/>
            <person name="Kruys A."/>
            <person name="Hutchinson M.I."/>
            <person name="Powell A.J."/>
            <person name="Barry K."/>
            <person name="Miller A.N."/>
            <person name="Grigoriev I.V."/>
            <person name="Debuchy R."/>
            <person name="Gladieux P."/>
            <person name="Thoren M.H."/>
            <person name="Johannesson H."/>
        </authorList>
    </citation>
    <scope>NUCLEOTIDE SEQUENCE</scope>
    <source>
        <strain evidence="1">PSN293</strain>
    </source>
</reference>
<organism evidence="1 2">
    <name type="scientific">Rhypophila decipiens</name>
    <dbReference type="NCBI Taxonomy" id="261697"/>
    <lineage>
        <taxon>Eukaryota</taxon>
        <taxon>Fungi</taxon>
        <taxon>Dikarya</taxon>
        <taxon>Ascomycota</taxon>
        <taxon>Pezizomycotina</taxon>
        <taxon>Sordariomycetes</taxon>
        <taxon>Sordariomycetidae</taxon>
        <taxon>Sordariales</taxon>
        <taxon>Naviculisporaceae</taxon>
        <taxon>Rhypophila</taxon>
    </lineage>
</organism>